<evidence type="ECO:0000313" key="2">
    <source>
        <dbReference type="Proteomes" id="UP000276133"/>
    </source>
</evidence>
<keyword evidence="2" id="KW-1185">Reference proteome</keyword>
<dbReference type="AlphaFoldDB" id="A0A3M7Q561"/>
<protein>
    <submittedName>
        <fullName evidence="1">Uncharacterized protein</fullName>
    </submittedName>
</protein>
<reference evidence="1 2" key="1">
    <citation type="journal article" date="2018" name="Sci. Rep.">
        <title>Genomic signatures of local adaptation to the degree of environmental predictability in rotifers.</title>
        <authorList>
            <person name="Franch-Gras L."/>
            <person name="Hahn C."/>
            <person name="Garcia-Roger E.M."/>
            <person name="Carmona M.J."/>
            <person name="Serra M."/>
            <person name="Gomez A."/>
        </authorList>
    </citation>
    <scope>NUCLEOTIDE SEQUENCE [LARGE SCALE GENOMIC DNA]</scope>
    <source>
        <strain evidence="1">HYR1</strain>
    </source>
</reference>
<evidence type="ECO:0000313" key="1">
    <source>
        <dbReference type="EMBL" id="RNA06088.1"/>
    </source>
</evidence>
<comment type="caution">
    <text evidence="1">The sequence shown here is derived from an EMBL/GenBank/DDBJ whole genome shotgun (WGS) entry which is preliminary data.</text>
</comment>
<feature type="non-terminal residue" evidence="1">
    <location>
        <position position="1"/>
    </location>
</feature>
<proteinExistence type="predicted"/>
<organism evidence="1 2">
    <name type="scientific">Brachionus plicatilis</name>
    <name type="common">Marine rotifer</name>
    <name type="synonym">Brachionus muelleri</name>
    <dbReference type="NCBI Taxonomy" id="10195"/>
    <lineage>
        <taxon>Eukaryota</taxon>
        <taxon>Metazoa</taxon>
        <taxon>Spiralia</taxon>
        <taxon>Gnathifera</taxon>
        <taxon>Rotifera</taxon>
        <taxon>Eurotatoria</taxon>
        <taxon>Monogononta</taxon>
        <taxon>Pseudotrocha</taxon>
        <taxon>Ploima</taxon>
        <taxon>Brachionidae</taxon>
        <taxon>Brachionus</taxon>
    </lineage>
</organism>
<name>A0A3M7Q561_BRAPC</name>
<dbReference type="Proteomes" id="UP000276133">
    <property type="component" value="Unassembled WGS sequence"/>
</dbReference>
<dbReference type="EMBL" id="REGN01007495">
    <property type="protein sequence ID" value="RNA06088.1"/>
    <property type="molecule type" value="Genomic_DNA"/>
</dbReference>
<accession>A0A3M7Q561</accession>
<gene>
    <name evidence="1" type="ORF">BpHYR1_022735</name>
</gene>
<sequence length="45" mass="5508">KQTESYLHMAIMAQLPTNLSLNRLITSYFWMEWVEISYHLFIFQI</sequence>